<evidence type="ECO:0000313" key="3">
    <source>
        <dbReference type="Proteomes" id="UP000236291"/>
    </source>
</evidence>
<feature type="region of interest" description="Disordered" evidence="1">
    <location>
        <begin position="151"/>
        <end position="192"/>
    </location>
</feature>
<name>A0A2K3MYU7_TRIPR</name>
<dbReference type="PANTHER" id="PTHR33781">
    <property type="entry name" value="PROTEIN PHYTOCHROME KINASE SUBSTRATE 1-RELATED"/>
    <property type="match status" value="1"/>
</dbReference>
<evidence type="ECO:0000313" key="2">
    <source>
        <dbReference type="EMBL" id="PNX95919.1"/>
    </source>
</evidence>
<dbReference type="EMBL" id="ASHM01013962">
    <property type="protein sequence ID" value="PNX95919.1"/>
    <property type="molecule type" value="Genomic_DNA"/>
</dbReference>
<comment type="caution">
    <text evidence="2">The sequence shown here is derived from an EMBL/GenBank/DDBJ whole genome shotgun (WGS) entry which is preliminary data.</text>
</comment>
<dbReference type="PANTHER" id="PTHR33781:SF1">
    <property type="entry name" value="PROTEIN PHYTOCHROME KINASE SUBSTRATE 4"/>
    <property type="match status" value="1"/>
</dbReference>
<accession>A0A2K3MYU7</accession>
<feature type="compositionally biased region" description="Low complexity" evidence="1">
    <location>
        <begin position="175"/>
        <end position="192"/>
    </location>
</feature>
<feature type="compositionally biased region" description="Low complexity" evidence="1">
    <location>
        <begin position="504"/>
        <end position="522"/>
    </location>
</feature>
<feature type="compositionally biased region" description="Polar residues" evidence="1">
    <location>
        <begin position="258"/>
        <end position="270"/>
    </location>
</feature>
<feature type="region of interest" description="Disordered" evidence="1">
    <location>
        <begin position="211"/>
        <end position="270"/>
    </location>
</feature>
<gene>
    <name evidence="2" type="ORF">L195_g019118</name>
</gene>
<dbReference type="AlphaFoldDB" id="A0A2K3MYU7"/>
<evidence type="ECO:0008006" key="4">
    <source>
        <dbReference type="Google" id="ProtNLM"/>
    </source>
</evidence>
<dbReference type="GO" id="GO:0009638">
    <property type="term" value="P:phototropism"/>
    <property type="evidence" value="ECO:0007669"/>
    <property type="project" value="InterPro"/>
</dbReference>
<reference evidence="2 3" key="1">
    <citation type="journal article" date="2014" name="Am. J. Bot.">
        <title>Genome assembly and annotation for red clover (Trifolium pratense; Fabaceae).</title>
        <authorList>
            <person name="Istvanek J."/>
            <person name="Jaros M."/>
            <person name="Krenek A."/>
            <person name="Repkova J."/>
        </authorList>
    </citation>
    <scope>NUCLEOTIDE SEQUENCE [LARGE SCALE GENOMIC DNA]</scope>
    <source>
        <strain evidence="3">cv. Tatra</strain>
        <tissue evidence="2">Young leaves</tissue>
    </source>
</reference>
<proteinExistence type="predicted"/>
<reference evidence="2 3" key="2">
    <citation type="journal article" date="2017" name="Front. Plant Sci.">
        <title>Gene Classification and Mining of Molecular Markers Useful in Red Clover (Trifolium pratense) Breeding.</title>
        <authorList>
            <person name="Istvanek J."/>
            <person name="Dluhosova J."/>
            <person name="Dluhos P."/>
            <person name="Patkova L."/>
            <person name="Nedelnik J."/>
            <person name="Repkova J."/>
        </authorList>
    </citation>
    <scope>NUCLEOTIDE SEQUENCE [LARGE SCALE GENOMIC DNA]</scope>
    <source>
        <strain evidence="3">cv. Tatra</strain>
        <tissue evidence="2">Young leaves</tissue>
    </source>
</reference>
<sequence length="530" mass="57408">MKKDMERTTAMKTFDCNLPPKSPILRDTDASFSSYLIPQKPNTCQPNNNHNHHRTIDDPTSELSIFDAHKYFNEVTNNDSLQKVTISSNNSNSNNNNSRVSPVVININNETESIGIPDSTRYSSASSSVDGYANIRNYRARSFHAATPTASSEASWNSQQGLLSHPPGAISVNIKNPSNPNPNNNSNKNNLRSSLSKPIWLLRRKCPCTGKKSVQVNEKKSTELPKNSIKNPSPVSPSPPPPLPPPPMNNWVNNNNSMDQNQTPTHVVTKSQRFQPVVTTTVRVPFTDGFTFPVLNPNSISTTTKHKNGVVLEEPPRESLEVFRPPDEHTVEAIHAKSLNFPFLPAMSRIVIDDGDAASDASSDLFEIESFSTATQSSSYAGAVYRRNSRDSFDEGSVTTAMTECYEPSEASIEWSVTTADGYDESSIVSGFIGGGVGGGGGGVTAEQWKRKGGNGLLSCRCEKAVSVGPQPVKCEGGQRGATSAWKQVSGGVISRVGGVNINKPPLARSSHSQRNNNNSPRVTSFAFAT</sequence>
<dbReference type="InterPro" id="IPR039615">
    <property type="entry name" value="PKS"/>
</dbReference>
<feature type="compositionally biased region" description="Pro residues" evidence="1">
    <location>
        <begin position="234"/>
        <end position="248"/>
    </location>
</feature>
<organism evidence="2 3">
    <name type="scientific">Trifolium pratense</name>
    <name type="common">Red clover</name>
    <dbReference type="NCBI Taxonomy" id="57577"/>
    <lineage>
        <taxon>Eukaryota</taxon>
        <taxon>Viridiplantae</taxon>
        <taxon>Streptophyta</taxon>
        <taxon>Embryophyta</taxon>
        <taxon>Tracheophyta</taxon>
        <taxon>Spermatophyta</taxon>
        <taxon>Magnoliopsida</taxon>
        <taxon>eudicotyledons</taxon>
        <taxon>Gunneridae</taxon>
        <taxon>Pentapetalae</taxon>
        <taxon>rosids</taxon>
        <taxon>fabids</taxon>
        <taxon>Fabales</taxon>
        <taxon>Fabaceae</taxon>
        <taxon>Papilionoideae</taxon>
        <taxon>50 kb inversion clade</taxon>
        <taxon>NPAAA clade</taxon>
        <taxon>Hologalegina</taxon>
        <taxon>IRL clade</taxon>
        <taxon>Trifolieae</taxon>
        <taxon>Trifolium</taxon>
    </lineage>
</organism>
<feature type="compositionally biased region" description="Polar residues" evidence="1">
    <location>
        <begin position="151"/>
        <end position="162"/>
    </location>
</feature>
<protein>
    <recommendedName>
        <fullName evidence="4">Protein PHYTOCHROME KINASE SUBSTRATE 4</fullName>
    </recommendedName>
</protein>
<dbReference type="Proteomes" id="UP000236291">
    <property type="component" value="Unassembled WGS sequence"/>
</dbReference>
<evidence type="ECO:0000256" key="1">
    <source>
        <dbReference type="SAM" id="MobiDB-lite"/>
    </source>
</evidence>
<dbReference type="STRING" id="57577.A0A2K3MYU7"/>
<feature type="region of interest" description="Disordered" evidence="1">
    <location>
        <begin position="504"/>
        <end position="530"/>
    </location>
</feature>